<evidence type="ECO:0000313" key="2">
    <source>
        <dbReference type="Proteomes" id="UP000248168"/>
    </source>
</evidence>
<keyword evidence="2" id="KW-1185">Reference proteome</keyword>
<reference evidence="2" key="1">
    <citation type="submission" date="2018-04" db="EMBL/GenBank/DDBJ databases">
        <authorList>
            <person name="Lucker S."/>
            <person name="Sakoula D."/>
        </authorList>
    </citation>
    <scope>NUCLEOTIDE SEQUENCE [LARGE SCALE GENOMIC DNA]</scope>
</reference>
<evidence type="ECO:0000313" key="1">
    <source>
        <dbReference type="EMBL" id="SPP66498.1"/>
    </source>
</evidence>
<proteinExistence type="predicted"/>
<dbReference type="RefSeq" id="WP_121990654.1">
    <property type="nucleotide sequence ID" value="NZ_OUNR01000020.1"/>
</dbReference>
<protein>
    <recommendedName>
        <fullName evidence="3">WbqC-like protein</fullName>
    </recommendedName>
</protein>
<gene>
    <name evidence="1" type="ORF">NITLEN_70088</name>
</gene>
<name>A0A330L9F2_9BACT</name>
<dbReference type="Proteomes" id="UP000248168">
    <property type="component" value="Unassembled WGS sequence"/>
</dbReference>
<dbReference type="EMBL" id="OUNR01000020">
    <property type="protein sequence ID" value="SPP66498.1"/>
    <property type="molecule type" value="Genomic_DNA"/>
</dbReference>
<evidence type="ECO:0008006" key="3">
    <source>
        <dbReference type="Google" id="ProtNLM"/>
    </source>
</evidence>
<dbReference type="InterPro" id="IPR014985">
    <property type="entry name" value="WbqC"/>
</dbReference>
<dbReference type="Pfam" id="PF08889">
    <property type="entry name" value="WbqC"/>
    <property type="match status" value="1"/>
</dbReference>
<dbReference type="InParanoid" id="A0A330L9F2"/>
<dbReference type="AlphaFoldDB" id="A0A330L9F2"/>
<sequence>MRVTIHQPQFLPWLGYLDKIDRADLFIVLDTVQFKKNEWQNRNRIRTADGWQWLTVPVLHRFGQRVQDVLINPTAAWREQHLRALEMHYARAPFRDRYVPELRAIYAQPWTKLSDLNLAVIRWLLQSYGITTPVRCASGMIAREEPTDRLIDLCRAVGATQYLAGPGAEGYMDKPRFEASGVELEIQEFHHPEYRQMYEPFEPNLSAIDLLFCVGPDALKQVRGCRVREDRATVSSRS</sequence>
<dbReference type="OrthoDB" id="3611744at2"/>
<organism evidence="1 2">
    <name type="scientific">Nitrospira lenta</name>
    <dbReference type="NCBI Taxonomy" id="1436998"/>
    <lineage>
        <taxon>Bacteria</taxon>
        <taxon>Pseudomonadati</taxon>
        <taxon>Nitrospirota</taxon>
        <taxon>Nitrospiria</taxon>
        <taxon>Nitrospirales</taxon>
        <taxon>Nitrospiraceae</taxon>
        <taxon>Nitrospira</taxon>
    </lineage>
</organism>
<accession>A0A330L9F2</accession>